<dbReference type="InterPro" id="IPR002902">
    <property type="entry name" value="GNK2"/>
</dbReference>
<dbReference type="PROSITE" id="PS51473">
    <property type="entry name" value="GNK2"/>
    <property type="match status" value="1"/>
</dbReference>
<dbReference type="STRING" id="81972.D7KVG2"/>
<evidence type="ECO:0000256" key="3">
    <source>
        <dbReference type="ARBA" id="ARBA00023180"/>
    </source>
</evidence>
<evidence type="ECO:0000313" key="6">
    <source>
        <dbReference type="Proteomes" id="UP000008694"/>
    </source>
</evidence>
<dbReference type="PANTHER" id="PTHR32099:SF105">
    <property type="entry name" value="CYSTEINE-RICH REPEAT SECRETORY PROTEIN 1"/>
    <property type="match status" value="1"/>
</dbReference>
<feature type="domain" description="Gnk2-homologous" evidence="4">
    <location>
        <begin position="7"/>
        <end position="110"/>
    </location>
</feature>
<dbReference type="InterPro" id="IPR038408">
    <property type="entry name" value="GNK2_sf"/>
</dbReference>
<evidence type="ECO:0000259" key="4">
    <source>
        <dbReference type="PROSITE" id="PS51473"/>
    </source>
</evidence>
<protein>
    <recommendedName>
        <fullName evidence="4">Gnk2-homologous domain-containing protein</fullName>
    </recommendedName>
</protein>
<keyword evidence="6" id="KW-1185">Reference proteome</keyword>
<dbReference type="CDD" id="cd23509">
    <property type="entry name" value="Gnk2-like"/>
    <property type="match status" value="1"/>
</dbReference>
<evidence type="ECO:0000313" key="5">
    <source>
        <dbReference type="EMBL" id="EFH62769.1"/>
    </source>
</evidence>
<dbReference type="EMBL" id="GL348714">
    <property type="protein sequence ID" value="EFH62769.1"/>
    <property type="molecule type" value="Genomic_DNA"/>
</dbReference>
<gene>
    <name evidence="5" type="ORF">ARALYDRAFT_893327</name>
</gene>
<dbReference type="FunFam" id="3.30.430.20:FF:000009">
    <property type="entry name" value="Cysteine-rich receptor-like protein kinase 28"/>
    <property type="match status" value="1"/>
</dbReference>
<sequence length="182" mass="20867">MVRAHRENALAYCYTSGNYTANSSYKYNLDSLISVLDSQSSNKGFYSYASSSSSSTTVYGTYLCRGDISSSKCETCISRASKNVFKWCAVQNEAIIWYEECFLRYSNHQIFSILDQGPFVTWTTYDTMLYQSYFINTVEYSIDRLIQEAYSRSSYFAEETYHVSCLGEVYDLIGLVYCAHPI</sequence>
<proteinExistence type="predicted"/>
<dbReference type="PANTHER" id="PTHR32099">
    <property type="entry name" value="CYSTEINE-RICH REPEAT SECRETORY PROTEIN"/>
    <property type="match status" value="1"/>
</dbReference>
<dbReference type="Gramene" id="scaffold_200401.1">
    <property type="protein sequence ID" value="scaffold_200401.1"/>
    <property type="gene ID" value="scaffold_200401.1"/>
</dbReference>
<keyword evidence="3" id="KW-0325">Glycoprotein</keyword>
<dbReference type="HOGENOM" id="CLU_000288_35_0_1"/>
<dbReference type="Gene3D" id="3.30.430.20">
    <property type="entry name" value="Gnk2 domain, C-X8-C-X2-C motif"/>
    <property type="match status" value="1"/>
</dbReference>
<name>D7KVG2_ARALL</name>
<organism evidence="6">
    <name type="scientific">Arabidopsis lyrata subsp. lyrata</name>
    <name type="common">Lyre-leaved rock-cress</name>
    <dbReference type="NCBI Taxonomy" id="81972"/>
    <lineage>
        <taxon>Eukaryota</taxon>
        <taxon>Viridiplantae</taxon>
        <taxon>Streptophyta</taxon>
        <taxon>Embryophyta</taxon>
        <taxon>Tracheophyta</taxon>
        <taxon>Spermatophyta</taxon>
        <taxon>Magnoliopsida</taxon>
        <taxon>eudicotyledons</taxon>
        <taxon>Gunneridae</taxon>
        <taxon>Pentapetalae</taxon>
        <taxon>rosids</taxon>
        <taxon>malvids</taxon>
        <taxon>Brassicales</taxon>
        <taxon>Brassicaceae</taxon>
        <taxon>Camelineae</taxon>
        <taxon>Arabidopsis</taxon>
    </lineage>
</organism>
<dbReference type="Pfam" id="PF01657">
    <property type="entry name" value="Stress-antifung"/>
    <property type="match status" value="1"/>
</dbReference>
<evidence type="ECO:0000256" key="1">
    <source>
        <dbReference type="ARBA" id="ARBA00022729"/>
    </source>
</evidence>
<evidence type="ECO:0000256" key="2">
    <source>
        <dbReference type="ARBA" id="ARBA00022737"/>
    </source>
</evidence>
<reference evidence="6" key="1">
    <citation type="journal article" date="2011" name="Nat. Genet.">
        <title>The Arabidopsis lyrata genome sequence and the basis of rapid genome size change.</title>
        <authorList>
            <person name="Hu T.T."/>
            <person name="Pattyn P."/>
            <person name="Bakker E.G."/>
            <person name="Cao J."/>
            <person name="Cheng J.-F."/>
            <person name="Clark R.M."/>
            <person name="Fahlgren N."/>
            <person name="Fawcett J.A."/>
            <person name="Grimwood J."/>
            <person name="Gundlach H."/>
            <person name="Haberer G."/>
            <person name="Hollister J.D."/>
            <person name="Ossowski S."/>
            <person name="Ottilar R.P."/>
            <person name="Salamov A.A."/>
            <person name="Schneeberger K."/>
            <person name="Spannagl M."/>
            <person name="Wang X."/>
            <person name="Yang L."/>
            <person name="Nasrallah M.E."/>
            <person name="Bergelson J."/>
            <person name="Carrington J.C."/>
            <person name="Gaut B.S."/>
            <person name="Schmutz J."/>
            <person name="Mayer K.F.X."/>
            <person name="Van de Peer Y."/>
            <person name="Grigoriev I.V."/>
            <person name="Nordborg M."/>
            <person name="Weigel D."/>
            <person name="Guo Y.-L."/>
        </authorList>
    </citation>
    <scope>NUCLEOTIDE SEQUENCE [LARGE SCALE GENOMIC DNA]</scope>
    <source>
        <strain evidence="6">cv. MN47</strain>
    </source>
</reference>
<keyword evidence="1" id="KW-0732">Signal</keyword>
<accession>D7KVG2</accession>
<keyword evidence="2" id="KW-0677">Repeat</keyword>
<dbReference type="AlphaFoldDB" id="D7KVG2"/>
<dbReference type="Proteomes" id="UP000008694">
    <property type="component" value="Unassembled WGS sequence"/>
</dbReference>